<sequence length="73" mass="7661">MMSSSPVVAATTACSGSRPDAKAFGAGSLTMYTFGIGIPLVIDKFSTIRYRRGLSFCSIWTAPDVITAIDPAL</sequence>
<dbReference type="AlphaFoldDB" id="A0A6J7DT67"/>
<accession>A0A6J7DT67</accession>
<protein>
    <submittedName>
        <fullName evidence="2">Unannotated protein</fullName>
    </submittedName>
</protein>
<name>A0A6J7DT67_9ZZZZ</name>
<keyword evidence="1" id="KW-0812">Transmembrane</keyword>
<proteinExistence type="predicted"/>
<feature type="transmembrane region" description="Helical" evidence="1">
    <location>
        <begin position="23"/>
        <end position="42"/>
    </location>
</feature>
<evidence type="ECO:0000313" key="2">
    <source>
        <dbReference type="EMBL" id="CAB4871509.1"/>
    </source>
</evidence>
<evidence type="ECO:0000256" key="1">
    <source>
        <dbReference type="SAM" id="Phobius"/>
    </source>
</evidence>
<reference evidence="2" key="1">
    <citation type="submission" date="2020-05" db="EMBL/GenBank/DDBJ databases">
        <authorList>
            <person name="Chiriac C."/>
            <person name="Salcher M."/>
            <person name="Ghai R."/>
            <person name="Kavagutti S V."/>
        </authorList>
    </citation>
    <scope>NUCLEOTIDE SEQUENCE</scope>
</reference>
<gene>
    <name evidence="2" type="ORF">UFOPK3339_00923</name>
</gene>
<dbReference type="EMBL" id="CAFBLF010000149">
    <property type="protein sequence ID" value="CAB4871509.1"/>
    <property type="molecule type" value="Genomic_DNA"/>
</dbReference>
<organism evidence="2">
    <name type="scientific">freshwater metagenome</name>
    <dbReference type="NCBI Taxonomy" id="449393"/>
    <lineage>
        <taxon>unclassified sequences</taxon>
        <taxon>metagenomes</taxon>
        <taxon>ecological metagenomes</taxon>
    </lineage>
</organism>
<keyword evidence="1" id="KW-0472">Membrane</keyword>
<keyword evidence="1" id="KW-1133">Transmembrane helix</keyword>